<dbReference type="OrthoDB" id="10667833at2759"/>
<protein>
    <submittedName>
        <fullName evidence="4">Immunoglobulin G-binding protein A (IgG-binding protein A) (Staphylococcal protein A) (SpA)</fullName>
    </submittedName>
</protein>
<gene>
    <name evidence="2" type="ORF">C1SCF055_LOCUS26752</name>
</gene>
<dbReference type="EMBL" id="CAMXCT020002815">
    <property type="protein sequence ID" value="CAL1154021.1"/>
    <property type="molecule type" value="Genomic_DNA"/>
</dbReference>
<evidence type="ECO:0000313" key="3">
    <source>
        <dbReference type="EMBL" id="CAL1154021.1"/>
    </source>
</evidence>
<accession>A0A9P1D2A6</accession>
<name>A0A9P1D2A6_9DINO</name>
<feature type="compositionally biased region" description="Basic and acidic residues" evidence="1">
    <location>
        <begin position="273"/>
        <end position="400"/>
    </location>
</feature>
<reference evidence="3" key="2">
    <citation type="submission" date="2024-04" db="EMBL/GenBank/DDBJ databases">
        <authorList>
            <person name="Chen Y."/>
            <person name="Shah S."/>
            <person name="Dougan E. K."/>
            <person name="Thang M."/>
            <person name="Chan C."/>
        </authorList>
    </citation>
    <scope>NUCLEOTIDE SEQUENCE [LARGE SCALE GENOMIC DNA]</scope>
</reference>
<evidence type="ECO:0000313" key="5">
    <source>
        <dbReference type="Proteomes" id="UP001152797"/>
    </source>
</evidence>
<reference evidence="2" key="1">
    <citation type="submission" date="2022-10" db="EMBL/GenBank/DDBJ databases">
        <authorList>
            <person name="Chen Y."/>
            <person name="Dougan E. K."/>
            <person name="Chan C."/>
            <person name="Rhodes N."/>
            <person name="Thang M."/>
        </authorList>
    </citation>
    <scope>NUCLEOTIDE SEQUENCE</scope>
</reference>
<keyword evidence="5" id="KW-1185">Reference proteome</keyword>
<dbReference type="EMBL" id="CAMXCT030002815">
    <property type="protein sequence ID" value="CAL4787958.1"/>
    <property type="molecule type" value="Genomic_DNA"/>
</dbReference>
<evidence type="ECO:0000313" key="4">
    <source>
        <dbReference type="EMBL" id="CAL4787958.1"/>
    </source>
</evidence>
<sequence length="400" mass="44654">MVKDNGRVCALQPLTATFEEAAPMLPALPPVLPPVAVPPVPPQPAQLAQAPPQRRARPVPTYLGIEEEEVERRCPQEEKRLSNANRLMLGIVVPESRPLGALPLMQRLGLTPKDFVYVLMQHNGPEWTYVALLAREVVTGMLEDEVIAKWQAAEEAWKTDVEGTETSDVTECRCRAENVQLGKGYSCGMAVARLDPRVVTGMLEDEVIAKWQAAEEAWKTDVEGTETSDVTECRCRAENVQLGKGYSCGMAVARRRMATKGKRWVAQVGMMDHSQEEERKEGRKEGRKDGRREGRKEGRKEGGREGGKEGRKEGRREGGKEGRREGRKEGRREGRKEGRREGRKEGRKEERREGRREGGKEGRKEGRKEEGKEGGKEGRKEGGKEGRKEGGKEGRPTGPF</sequence>
<evidence type="ECO:0000313" key="2">
    <source>
        <dbReference type="EMBL" id="CAI4000646.1"/>
    </source>
</evidence>
<proteinExistence type="predicted"/>
<dbReference type="AlphaFoldDB" id="A0A9P1D2A6"/>
<evidence type="ECO:0000256" key="1">
    <source>
        <dbReference type="SAM" id="MobiDB-lite"/>
    </source>
</evidence>
<feature type="region of interest" description="Disordered" evidence="1">
    <location>
        <begin position="268"/>
        <end position="400"/>
    </location>
</feature>
<organism evidence="2">
    <name type="scientific">Cladocopium goreaui</name>
    <dbReference type="NCBI Taxonomy" id="2562237"/>
    <lineage>
        <taxon>Eukaryota</taxon>
        <taxon>Sar</taxon>
        <taxon>Alveolata</taxon>
        <taxon>Dinophyceae</taxon>
        <taxon>Suessiales</taxon>
        <taxon>Symbiodiniaceae</taxon>
        <taxon>Cladocopium</taxon>
    </lineage>
</organism>
<comment type="caution">
    <text evidence="2">The sequence shown here is derived from an EMBL/GenBank/DDBJ whole genome shotgun (WGS) entry which is preliminary data.</text>
</comment>
<dbReference type="Proteomes" id="UP001152797">
    <property type="component" value="Unassembled WGS sequence"/>
</dbReference>
<dbReference type="EMBL" id="CAMXCT010002815">
    <property type="protein sequence ID" value="CAI4000646.1"/>
    <property type="molecule type" value="Genomic_DNA"/>
</dbReference>